<dbReference type="Proteomes" id="UP000005837">
    <property type="component" value="Unassembled WGS sequence"/>
</dbReference>
<protein>
    <submittedName>
        <fullName evidence="1">Uncharacterized protein</fullName>
    </submittedName>
</protein>
<dbReference type="AlphaFoldDB" id="C0DU95"/>
<comment type="caution">
    <text evidence="1">The sequence shown here is derived from an EMBL/GenBank/DDBJ whole genome shotgun (WGS) entry which is preliminary data.</text>
</comment>
<evidence type="ECO:0000313" key="1">
    <source>
        <dbReference type="EMBL" id="EEG24293.1"/>
    </source>
</evidence>
<reference evidence="1 2" key="1">
    <citation type="submission" date="2009-01" db="EMBL/GenBank/DDBJ databases">
        <authorList>
            <person name="Fulton L."/>
            <person name="Clifton S."/>
            <person name="Chinwalla A.T."/>
            <person name="Mitreva M."/>
            <person name="Sodergren E."/>
            <person name="Weinstock G."/>
            <person name="Clifton S."/>
            <person name="Dooling D.J."/>
            <person name="Fulton B."/>
            <person name="Minx P."/>
            <person name="Pepin K.H."/>
            <person name="Johnson M."/>
            <person name="Bhonagiri V."/>
            <person name="Nash W.E."/>
            <person name="Mardis E.R."/>
            <person name="Wilson R.K."/>
        </authorList>
    </citation>
    <scope>NUCLEOTIDE SEQUENCE [LARGE SCALE GENOMIC DNA]</scope>
    <source>
        <strain evidence="1 2">ATCC 23834</strain>
    </source>
</reference>
<evidence type="ECO:0000313" key="2">
    <source>
        <dbReference type="Proteomes" id="UP000005837"/>
    </source>
</evidence>
<dbReference type="HOGENOM" id="CLU_2896972_0_0_4"/>
<accession>C0DU95</accession>
<sequence length="62" mass="7095">MKISIYFNSDNLLIKNYIVILSIKIINQEICIVQVMNFLQILTFCDCKNIGSWVEIAADAGR</sequence>
<proteinExistence type="predicted"/>
<gene>
    <name evidence="1" type="ORF">EIKCOROL_00926</name>
</gene>
<dbReference type="EMBL" id="ACEA01000017">
    <property type="protein sequence ID" value="EEG24293.1"/>
    <property type="molecule type" value="Genomic_DNA"/>
</dbReference>
<organism evidence="1 2">
    <name type="scientific">Eikenella corrodens ATCC 23834</name>
    <dbReference type="NCBI Taxonomy" id="546274"/>
    <lineage>
        <taxon>Bacteria</taxon>
        <taxon>Pseudomonadati</taxon>
        <taxon>Pseudomonadota</taxon>
        <taxon>Betaproteobacteria</taxon>
        <taxon>Neisseriales</taxon>
        <taxon>Neisseriaceae</taxon>
        <taxon>Eikenella</taxon>
    </lineage>
</organism>
<name>C0DU95_EIKCO</name>